<accession>A0A0U3L5V7</accession>
<dbReference type="AlphaFoldDB" id="A0A0U3L5V7"/>
<dbReference type="EMBL" id="CP013729">
    <property type="protein sequence ID" value="ALV06654.1"/>
    <property type="molecule type" value="Genomic_DNA"/>
</dbReference>
<dbReference type="PANTHER" id="PTHR23028">
    <property type="entry name" value="ACETYLTRANSFERASE"/>
    <property type="match status" value="1"/>
</dbReference>
<dbReference type="Proteomes" id="UP000060699">
    <property type="component" value="Chromosome"/>
</dbReference>
<dbReference type="RefSeq" id="WP_058934897.1">
    <property type="nucleotide sequence ID" value="NZ_QUMT01000002.1"/>
</dbReference>
<gene>
    <name evidence="1" type="ORF">RD2015_2182</name>
</gene>
<protein>
    <submittedName>
        <fullName evidence="1">Uncharacterized protein</fullName>
    </submittedName>
</protein>
<dbReference type="PANTHER" id="PTHR23028:SF134">
    <property type="entry name" value="PUTATIVE (AFU_ORTHOLOGUE AFUA_4G08520)-RELATED"/>
    <property type="match status" value="1"/>
</dbReference>
<evidence type="ECO:0000313" key="1">
    <source>
        <dbReference type="EMBL" id="ALV06654.1"/>
    </source>
</evidence>
<dbReference type="STRING" id="76731.RD2015_2182"/>
<keyword evidence="2" id="KW-1185">Reference proteome</keyword>
<sequence>MLDQDTKRYVVLDGMRGVAALCVAVLHASQLLKLGYKPFHASLAVDFFFCLSGFVVAFAYDRKVPGLSIQRFFAMRLIRLYPMIALGIAVGAVVLLLALLRGDLAWKQTLLLIASAFVLMPMGLKYQFQAYPVNNPIWSLFFELCANAVYGLHTKYGRPLKPAAVVALVGALGVALAGAVLLQNGVDPIGFDGPRNFVLGVVRVAFPFVVGMCICRSGIHRRLPQVHWTLPMLVLLGVLMCPWWRHEPVFDLVCLLAVLPLIVAFGAAADVQPHSISLRGLEWLGALSYPFYLLHEPLLRLARDLNISDVPKPLLAVLTMLLAGVLAQLALRLYDEPLRAALMRRLRRTPSAAGVPQRA</sequence>
<dbReference type="GO" id="GO:0016747">
    <property type="term" value="F:acyltransferase activity, transferring groups other than amino-acyl groups"/>
    <property type="evidence" value="ECO:0007669"/>
    <property type="project" value="InterPro"/>
</dbReference>
<dbReference type="KEGG" id="rdp:RD2015_2182"/>
<dbReference type="Pfam" id="PF01757">
    <property type="entry name" value="Acyl_transf_3"/>
    <property type="match status" value="1"/>
</dbReference>
<dbReference type="InterPro" id="IPR002656">
    <property type="entry name" value="Acyl_transf_3_dom"/>
</dbReference>
<organism evidence="1 2">
    <name type="scientific">Roseateles depolymerans</name>
    <dbReference type="NCBI Taxonomy" id="76731"/>
    <lineage>
        <taxon>Bacteria</taxon>
        <taxon>Pseudomonadati</taxon>
        <taxon>Pseudomonadota</taxon>
        <taxon>Betaproteobacteria</taxon>
        <taxon>Burkholderiales</taxon>
        <taxon>Sphaerotilaceae</taxon>
        <taxon>Roseateles</taxon>
    </lineage>
</organism>
<reference evidence="1 2" key="1">
    <citation type="submission" date="2015-12" db="EMBL/GenBank/DDBJ databases">
        <title>Complete genome of Roseateles depolymerans KCTC 42856.</title>
        <authorList>
            <person name="Kim K.M."/>
        </authorList>
    </citation>
    <scope>NUCLEOTIDE SEQUENCE [LARGE SCALE GENOMIC DNA]</scope>
    <source>
        <strain evidence="1 2">KCTC 42856</strain>
    </source>
</reference>
<dbReference type="InterPro" id="IPR050879">
    <property type="entry name" value="Acyltransferase_3"/>
</dbReference>
<evidence type="ECO:0000313" key="2">
    <source>
        <dbReference type="Proteomes" id="UP000060699"/>
    </source>
</evidence>
<name>A0A0U3L5V7_9BURK</name>
<proteinExistence type="predicted"/>